<name>A0A0D7EKI5_RHOPL</name>
<evidence type="ECO:0000256" key="1">
    <source>
        <dbReference type="ARBA" id="ARBA00006484"/>
    </source>
</evidence>
<dbReference type="Pfam" id="PF13561">
    <property type="entry name" value="adh_short_C2"/>
    <property type="match status" value="1"/>
</dbReference>
<evidence type="ECO:0008006" key="4">
    <source>
        <dbReference type="Google" id="ProtNLM"/>
    </source>
</evidence>
<dbReference type="PROSITE" id="PS00061">
    <property type="entry name" value="ADH_SHORT"/>
    <property type="match status" value="1"/>
</dbReference>
<evidence type="ECO:0000313" key="3">
    <source>
        <dbReference type="Proteomes" id="UP000032515"/>
    </source>
</evidence>
<evidence type="ECO:0000313" key="2">
    <source>
        <dbReference type="EMBL" id="KIZ41339.1"/>
    </source>
</evidence>
<dbReference type="RefSeq" id="WP_044412636.1">
    <property type="nucleotide sequence ID" value="NZ_JXXE01000303.1"/>
</dbReference>
<dbReference type="InterPro" id="IPR002347">
    <property type="entry name" value="SDR_fam"/>
</dbReference>
<dbReference type="SUPFAM" id="SSF51735">
    <property type="entry name" value="NAD(P)-binding Rossmann-fold domains"/>
    <property type="match status" value="1"/>
</dbReference>
<reference evidence="2 3" key="1">
    <citation type="submission" date="2014-11" db="EMBL/GenBank/DDBJ databases">
        <title>Genomics and ecophysiology of heterotrophic nitrogen fixing bacteria isolated from estuarine surface water.</title>
        <authorList>
            <person name="Bentzon-Tilia M."/>
            <person name="Severin I."/>
            <person name="Hansen L.H."/>
            <person name="Riemann L."/>
        </authorList>
    </citation>
    <scope>NUCLEOTIDE SEQUENCE [LARGE SCALE GENOMIC DNA]</scope>
    <source>
        <strain evidence="2 3">BAL398</strain>
    </source>
</reference>
<dbReference type="CDD" id="cd05233">
    <property type="entry name" value="SDR_c"/>
    <property type="match status" value="1"/>
</dbReference>
<dbReference type="FunFam" id="3.40.50.720:FF:000084">
    <property type="entry name" value="Short-chain dehydrogenase reductase"/>
    <property type="match status" value="1"/>
</dbReference>
<organism evidence="2 3">
    <name type="scientific">Rhodopseudomonas palustris</name>
    <dbReference type="NCBI Taxonomy" id="1076"/>
    <lineage>
        <taxon>Bacteria</taxon>
        <taxon>Pseudomonadati</taxon>
        <taxon>Pseudomonadota</taxon>
        <taxon>Alphaproteobacteria</taxon>
        <taxon>Hyphomicrobiales</taxon>
        <taxon>Nitrobacteraceae</taxon>
        <taxon>Rhodopseudomonas</taxon>
    </lineage>
</organism>
<dbReference type="PANTHER" id="PTHR42760">
    <property type="entry name" value="SHORT-CHAIN DEHYDROGENASES/REDUCTASES FAMILY MEMBER"/>
    <property type="match status" value="1"/>
</dbReference>
<sequence length="267" mass="27555">MKDEIHSLSAERLFCVKGLVTIVTGAASGLGLTIAETMAANGADLILVDRNEKEMKRVSEEVIPGAETAVVDIADPAAIRRLVDGVVQRKGRLDVVFANAGISAGAGFLRPNGQIENIDLAAWNEVIATNQTGAFATMQAAARHMKAQRHGRIVVTASVGGLRGASAVGYAYAASKAAVVNLVRQTALEMAPFDVQGNAIAPGFFRTALGTGRLLDEAASKPLEAIVPMGRIAMPREIAGVSLLLASAASSYITGSVFTVDGGVTAA</sequence>
<protein>
    <recommendedName>
        <fullName evidence="4">Short-chain dehydrogenase/reductase SDR</fullName>
    </recommendedName>
</protein>
<dbReference type="Gene3D" id="3.40.50.720">
    <property type="entry name" value="NAD(P)-binding Rossmann-like Domain"/>
    <property type="match status" value="1"/>
</dbReference>
<accession>A0A0D7EKI5</accession>
<dbReference type="PANTHER" id="PTHR42760:SF40">
    <property type="entry name" value="3-OXOACYL-[ACYL-CARRIER-PROTEIN] REDUCTASE, CHLOROPLASTIC"/>
    <property type="match status" value="1"/>
</dbReference>
<dbReference type="PRINTS" id="PR00080">
    <property type="entry name" value="SDRFAMILY"/>
</dbReference>
<comment type="caution">
    <text evidence="2">The sequence shown here is derived from an EMBL/GenBank/DDBJ whole genome shotgun (WGS) entry which is preliminary data.</text>
</comment>
<dbReference type="AlphaFoldDB" id="A0A0D7EKI5"/>
<comment type="similarity">
    <text evidence="1">Belongs to the short-chain dehydrogenases/reductases (SDR) family.</text>
</comment>
<dbReference type="EMBL" id="JXXE01000303">
    <property type="protein sequence ID" value="KIZ41339.1"/>
    <property type="molecule type" value="Genomic_DNA"/>
</dbReference>
<dbReference type="OrthoDB" id="9804774at2"/>
<dbReference type="InterPro" id="IPR020904">
    <property type="entry name" value="Sc_DH/Rdtase_CS"/>
</dbReference>
<dbReference type="Proteomes" id="UP000032515">
    <property type="component" value="Unassembled WGS sequence"/>
</dbReference>
<dbReference type="PRINTS" id="PR00081">
    <property type="entry name" value="GDHRDH"/>
</dbReference>
<gene>
    <name evidence="2" type="ORF">OO17_15405</name>
</gene>
<dbReference type="GO" id="GO:0016616">
    <property type="term" value="F:oxidoreductase activity, acting on the CH-OH group of donors, NAD or NADP as acceptor"/>
    <property type="evidence" value="ECO:0007669"/>
    <property type="project" value="TreeGrafter"/>
</dbReference>
<dbReference type="InterPro" id="IPR036291">
    <property type="entry name" value="NAD(P)-bd_dom_sf"/>
</dbReference>
<dbReference type="PATRIC" id="fig|1076.23.peg.3281"/>
<proteinExistence type="inferred from homology"/>
<dbReference type="GO" id="GO:0030497">
    <property type="term" value="P:fatty acid elongation"/>
    <property type="evidence" value="ECO:0007669"/>
    <property type="project" value="TreeGrafter"/>
</dbReference>